<feature type="compositionally biased region" description="Polar residues" evidence="1">
    <location>
        <begin position="113"/>
        <end position="129"/>
    </location>
</feature>
<feature type="compositionally biased region" description="Basic residues" evidence="1">
    <location>
        <begin position="224"/>
        <end position="240"/>
    </location>
</feature>
<dbReference type="EMBL" id="BJWL01000161">
    <property type="protein sequence ID" value="GFS32437.1"/>
    <property type="molecule type" value="Genomic_DNA"/>
</dbReference>
<reference evidence="3" key="1">
    <citation type="submission" date="2019-07" db="EMBL/GenBank/DDBJ databases">
        <title>De Novo Assembly of kiwifruit Actinidia rufa.</title>
        <authorList>
            <person name="Sugita-Konishi S."/>
            <person name="Sato K."/>
            <person name="Mori E."/>
            <person name="Abe Y."/>
            <person name="Kisaki G."/>
            <person name="Hamano K."/>
            <person name="Suezawa K."/>
            <person name="Otani M."/>
            <person name="Fukuda T."/>
            <person name="Manabe T."/>
            <person name="Gomi K."/>
            <person name="Tabuchi M."/>
            <person name="Akimitsu K."/>
            <person name="Kataoka I."/>
        </authorList>
    </citation>
    <scope>NUCLEOTIDE SEQUENCE [LARGE SCALE GENOMIC DNA]</scope>
    <source>
        <strain evidence="3">cv. Fuchu</strain>
    </source>
</reference>
<accession>A0A7J0DCL8</accession>
<comment type="caution">
    <text evidence="2">The sequence shown here is derived from an EMBL/GenBank/DDBJ whole genome shotgun (WGS) entry which is preliminary data.</text>
</comment>
<dbReference type="AlphaFoldDB" id="A0A7J0DCL8"/>
<evidence type="ECO:0000313" key="2">
    <source>
        <dbReference type="EMBL" id="GFS32437.1"/>
    </source>
</evidence>
<feature type="compositionally biased region" description="Polar residues" evidence="1">
    <location>
        <begin position="247"/>
        <end position="259"/>
    </location>
</feature>
<evidence type="ECO:0000256" key="1">
    <source>
        <dbReference type="SAM" id="MobiDB-lite"/>
    </source>
</evidence>
<name>A0A7J0DCL8_9ERIC</name>
<feature type="region of interest" description="Disordered" evidence="1">
    <location>
        <begin position="208"/>
        <end position="278"/>
    </location>
</feature>
<sequence>MEAVTEDRGAIGGECQNGDNTANVEDLVEIESQDHLILKVMGEIDKLGIGDARIRRVCGQHFKKFEFNEVITSNKNCCPCSDEISTYPALITSYSPKSFREQSYMTTKVTQYPSSLRVDSSDNEGSPSVDTRPPPEKETNIMTQGELDRFRESCSFPVGIQIRLPEADETIGSLELELGDLVRSMAAPKLRSFDMSKKIHMKKLAQMVKGKGELKGSSSAVDAKKKRSMLPPKDKKKRPATKAPSKSKATSNQMTTKATTPVAAPGEETSTNPGAILGPNASEAVEKVAFTYFGEGFNLCKKQIGILHLNLNIQDFQIDPELVEENEKEEKDESVNNPPPIQIIMREMQASLVKMIGGRASDISVERFQTSSSICPFTSLACLFYDEVEHPPDPNPPWIVWLSPAVWLVISVSSDNTMAILRILIARSVRTARSISFFWDKCGGRRRIICGEVLYQESIYLIHDLDLLSDFMHLMMNALEIQSLTSVRS</sequence>
<keyword evidence="3" id="KW-1185">Reference proteome</keyword>
<dbReference type="Proteomes" id="UP000585474">
    <property type="component" value="Unassembled WGS sequence"/>
</dbReference>
<protein>
    <submittedName>
        <fullName evidence="2">Uncharacterized protein</fullName>
    </submittedName>
</protein>
<proteinExistence type="predicted"/>
<evidence type="ECO:0000313" key="3">
    <source>
        <dbReference type="Proteomes" id="UP000585474"/>
    </source>
</evidence>
<organism evidence="2 3">
    <name type="scientific">Actinidia rufa</name>
    <dbReference type="NCBI Taxonomy" id="165716"/>
    <lineage>
        <taxon>Eukaryota</taxon>
        <taxon>Viridiplantae</taxon>
        <taxon>Streptophyta</taxon>
        <taxon>Embryophyta</taxon>
        <taxon>Tracheophyta</taxon>
        <taxon>Spermatophyta</taxon>
        <taxon>Magnoliopsida</taxon>
        <taxon>eudicotyledons</taxon>
        <taxon>Gunneridae</taxon>
        <taxon>Pentapetalae</taxon>
        <taxon>asterids</taxon>
        <taxon>Ericales</taxon>
        <taxon>Actinidiaceae</taxon>
        <taxon>Actinidia</taxon>
    </lineage>
</organism>
<gene>
    <name evidence="2" type="ORF">Acr_00g0022790</name>
</gene>
<feature type="region of interest" description="Disordered" evidence="1">
    <location>
        <begin position="113"/>
        <end position="139"/>
    </location>
</feature>